<feature type="transmembrane region" description="Helical" evidence="1">
    <location>
        <begin position="193"/>
        <end position="216"/>
    </location>
</feature>
<reference evidence="2" key="1">
    <citation type="submission" date="2023-06" db="EMBL/GenBank/DDBJ databases">
        <title>Genome-scale phylogeny and comparative genomics of the fungal order Sordariales.</title>
        <authorList>
            <consortium name="Lawrence Berkeley National Laboratory"/>
            <person name="Hensen N."/>
            <person name="Bonometti L."/>
            <person name="Westerberg I."/>
            <person name="Brannstrom I.O."/>
            <person name="Guillou S."/>
            <person name="Cros-Aarteil S."/>
            <person name="Calhoun S."/>
            <person name="Haridas S."/>
            <person name="Kuo A."/>
            <person name="Mondo S."/>
            <person name="Pangilinan J."/>
            <person name="Riley R."/>
            <person name="Labutti K."/>
            <person name="Andreopoulos B."/>
            <person name="Lipzen A."/>
            <person name="Chen C."/>
            <person name="Yanf M."/>
            <person name="Daum C."/>
            <person name="Ng V."/>
            <person name="Clum A."/>
            <person name="Steindorff A."/>
            <person name="Ohm R."/>
            <person name="Martin F."/>
            <person name="Silar P."/>
            <person name="Natvig D."/>
            <person name="Lalanne C."/>
            <person name="Gautier V."/>
            <person name="Ament-Velasquez S.L."/>
            <person name="Kruys A."/>
            <person name="Hutchinson M.I."/>
            <person name="Powell A.J."/>
            <person name="Barry K."/>
            <person name="Miller A.N."/>
            <person name="Grigoriev I.V."/>
            <person name="Debuchy R."/>
            <person name="Gladieux P."/>
            <person name="Thoren M.H."/>
            <person name="Johannesson H."/>
        </authorList>
    </citation>
    <scope>NUCLEOTIDE SEQUENCE</scope>
    <source>
        <strain evidence="2">PSN4</strain>
    </source>
</reference>
<keyword evidence="1" id="KW-0472">Membrane</keyword>
<sequence length="219" mass="24656">MQPSIQLNRAFSGIDADLASHTHPCSQPMEFQPQSEAGYFSSSPVQSTTKQQLLCIVSTRYPTSRWRSENAVVNHNLNQPLDTASPCLSPMTSRKQPRRCAQFSANPSRIFAVARTHLCANHTTDNSQIHPLPIASFLAAWTSTRQQRSKTPLRGLHSYFHVNMQFHGPSRRRKRITFDPINASPATAHQDRLLIFVRPFLFVLLTCWLVVTSPIFCAG</sequence>
<keyword evidence="3" id="KW-1185">Reference proteome</keyword>
<gene>
    <name evidence="2" type="ORF">QBC47DRAFT_218902</name>
</gene>
<accession>A0AAJ0BCY7</accession>
<proteinExistence type="predicted"/>
<keyword evidence="1" id="KW-1133">Transmembrane helix</keyword>
<evidence type="ECO:0000313" key="3">
    <source>
        <dbReference type="Proteomes" id="UP001239445"/>
    </source>
</evidence>
<dbReference type="Proteomes" id="UP001239445">
    <property type="component" value="Unassembled WGS sequence"/>
</dbReference>
<comment type="caution">
    <text evidence="2">The sequence shown here is derived from an EMBL/GenBank/DDBJ whole genome shotgun (WGS) entry which is preliminary data.</text>
</comment>
<evidence type="ECO:0000313" key="2">
    <source>
        <dbReference type="EMBL" id="KAK1754492.1"/>
    </source>
</evidence>
<organism evidence="2 3">
    <name type="scientific">Echria macrotheca</name>
    <dbReference type="NCBI Taxonomy" id="438768"/>
    <lineage>
        <taxon>Eukaryota</taxon>
        <taxon>Fungi</taxon>
        <taxon>Dikarya</taxon>
        <taxon>Ascomycota</taxon>
        <taxon>Pezizomycotina</taxon>
        <taxon>Sordariomycetes</taxon>
        <taxon>Sordariomycetidae</taxon>
        <taxon>Sordariales</taxon>
        <taxon>Schizotheciaceae</taxon>
        <taxon>Echria</taxon>
    </lineage>
</organism>
<keyword evidence="1" id="KW-0812">Transmembrane</keyword>
<dbReference type="AlphaFoldDB" id="A0AAJ0BCY7"/>
<protein>
    <submittedName>
        <fullName evidence="2">Uncharacterized protein</fullName>
    </submittedName>
</protein>
<name>A0AAJ0BCY7_9PEZI</name>
<evidence type="ECO:0000256" key="1">
    <source>
        <dbReference type="SAM" id="Phobius"/>
    </source>
</evidence>
<dbReference type="EMBL" id="MU839835">
    <property type="protein sequence ID" value="KAK1754492.1"/>
    <property type="molecule type" value="Genomic_DNA"/>
</dbReference>